<dbReference type="Gene3D" id="2.60.40.10">
    <property type="entry name" value="Immunoglobulins"/>
    <property type="match status" value="3"/>
</dbReference>
<dbReference type="InterPro" id="IPR007110">
    <property type="entry name" value="Ig-like_dom"/>
</dbReference>
<feature type="domain" description="Ig-like" evidence="4">
    <location>
        <begin position="193"/>
        <end position="286"/>
    </location>
</feature>
<keyword evidence="3" id="KW-0472">Membrane</keyword>
<dbReference type="InterPro" id="IPR036179">
    <property type="entry name" value="Ig-like_dom_sf"/>
</dbReference>
<protein>
    <recommendedName>
        <fullName evidence="4">Ig-like domain-containing protein</fullName>
    </recommendedName>
</protein>
<evidence type="ECO:0000256" key="2">
    <source>
        <dbReference type="ARBA" id="ARBA00023157"/>
    </source>
</evidence>
<dbReference type="AlphaFoldDB" id="A0A6A5ENX4"/>
<keyword evidence="1" id="KW-0732">Signal</keyword>
<name>A0A6A5ENX4_PERFL</name>
<comment type="caution">
    <text evidence="5">The sequence shown here is derived from an EMBL/GenBank/DDBJ whole genome shotgun (WGS) entry which is preliminary data.</text>
</comment>
<keyword evidence="2" id="KW-1015">Disulfide bond</keyword>
<dbReference type="GO" id="GO:0007166">
    <property type="term" value="P:cell surface receptor signaling pathway"/>
    <property type="evidence" value="ECO:0007669"/>
    <property type="project" value="TreeGrafter"/>
</dbReference>
<keyword evidence="6" id="KW-1185">Reference proteome</keyword>
<dbReference type="EMBL" id="VHII01000014">
    <property type="protein sequence ID" value="KAF1380758.1"/>
    <property type="molecule type" value="Genomic_DNA"/>
</dbReference>
<keyword evidence="3" id="KW-0812">Transmembrane</keyword>
<accession>A0A6A5ENX4</accession>
<dbReference type="Proteomes" id="UP000465112">
    <property type="component" value="Chromosome 14"/>
</dbReference>
<evidence type="ECO:0000256" key="1">
    <source>
        <dbReference type="ARBA" id="ARBA00022729"/>
    </source>
</evidence>
<dbReference type="PROSITE" id="PS50835">
    <property type="entry name" value="IG_LIKE"/>
    <property type="match status" value="1"/>
</dbReference>
<dbReference type="GO" id="GO:0006955">
    <property type="term" value="P:immune response"/>
    <property type="evidence" value="ECO:0007669"/>
    <property type="project" value="TreeGrafter"/>
</dbReference>
<dbReference type="PANTHER" id="PTHR11481">
    <property type="entry name" value="IMMUNOGLOBULIN FC RECEPTOR"/>
    <property type="match status" value="1"/>
</dbReference>
<dbReference type="GO" id="GO:0004888">
    <property type="term" value="F:transmembrane signaling receptor activity"/>
    <property type="evidence" value="ECO:0007669"/>
    <property type="project" value="TreeGrafter"/>
</dbReference>
<proteinExistence type="predicted"/>
<dbReference type="InterPro" id="IPR013783">
    <property type="entry name" value="Ig-like_fold"/>
</dbReference>
<evidence type="ECO:0000313" key="6">
    <source>
        <dbReference type="Proteomes" id="UP000465112"/>
    </source>
</evidence>
<sequence>MITFFISPGQTACLACCPTFRPSIFFSLFITTESDRPKKETDVVSLPTEMAGGRLRCLSCFLAYSILLRIGVCLHEMAGGRLRCLSCFLAYSILLRIGVCLHEMAGGRLRCLSCFLAYSILLRIGVCLHETNRAVVTLQPNWPKIYRGETISLICEIQNGGDTKWECKGKNKDQLSSTEWSDALQLTVYQSTPEPVLTVSPLWPNPEDSVTLNCKVEHPSAGWRFYWYKDVPKLKSETTYIHELLPGLDSGSENDSYIVRGQPHTAAYYCTAKRGSPAYNSQKSKRRFVWSRDFNSAASLTVTPDRVQHLFESVSLRCEGKSTQWRVMMFTATDQLSRCYGWGVMNGSTCNIERLLYSDSVYWCESGSGDFSNAVNISVHFYRPESKSSLLALFTAVTTGAFIILLLLVYHFIKSKGLCGDRTPQSQSTNQDAHANEETQEHVYASPLPGEDCIYESIGGCKDNGNDEHAEEYNYATFKSIELKGDKRTDPVENSIYYNVNQR</sequence>
<organism evidence="5 6">
    <name type="scientific">Perca fluviatilis</name>
    <name type="common">European perch</name>
    <dbReference type="NCBI Taxonomy" id="8168"/>
    <lineage>
        <taxon>Eukaryota</taxon>
        <taxon>Metazoa</taxon>
        <taxon>Chordata</taxon>
        <taxon>Craniata</taxon>
        <taxon>Vertebrata</taxon>
        <taxon>Euteleostomi</taxon>
        <taxon>Actinopterygii</taxon>
        <taxon>Neopterygii</taxon>
        <taxon>Teleostei</taxon>
        <taxon>Neoteleostei</taxon>
        <taxon>Acanthomorphata</taxon>
        <taxon>Eupercaria</taxon>
        <taxon>Perciformes</taxon>
        <taxon>Percoidei</taxon>
        <taxon>Percidae</taxon>
        <taxon>Percinae</taxon>
        <taxon>Perca</taxon>
    </lineage>
</organism>
<dbReference type="SUPFAM" id="SSF48726">
    <property type="entry name" value="Immunoglobulin"/>
    <property type="match status" value="1"/>
</dbReference>
<dbReference type="GO" id="GO:0009897">
    <property type="term" value="C:external side of plasma membrane"/>
    <property type="evidence" value="ECO:0007669"/>
    <property type="project" value="TreeGrafter"/>
</dbReference>
<evidence type="ECO:0000313" key="5">
    <source>
        <dbReference type="EMBL" id="KAF1380758.1"/>
    </source>
</evidence>
<dbReference type="PANTHER" id="PTHR11481:SF64">
    <property type="entry name" value="FC RECEPTOR-LIKE PROTEIN 4"/>
    <property type="match status" value="1"/>
</dbReference>
<keyword evidence="3" id="KW-1133">Transmembrane helix</keyword>
<feature type="transmembrane region" description="Helical" evidence="3">
    <location>
        <begin position="390"/>
        <end position="413"/>
    </location>
</feature>
<reference evidence="5 6" key="1">
    <citation type="submission" date="2019-06" db="EMBL/GenBank/DDBJ databases">
        <title>A chromosome-scale genome assembly of the European perch, Perca fluviatilis.</title>
        <authorList>
            <person name="Roques C."/>
            <person name="Zahm M."/>
            <person name="Cabau C."/>
            <person name="Klopp C."/>
            <person name="Bouchez O."/>
            <person name="Donnadieu C."/>
            <person name="Kuhl H."/>
            <person name="Gislard M."/>
            <person name="Guendouz S."/>
            <person name="Journot L."/>
            <person name="Haffray P."/>
            <person name="Bestin A."/>
            <person name="Morvezen R."/>
            <person name="Feron R."/>
            <person name="Wen M."/>
            <person name="Jouanno E."/>
            <person name="Herpin A."/>
            <person name="Schartl M."/>
            <person name="Postlethwait J."/>
            <person name="Schaerlinger B."/>
            <person name="Chardard D."/>
            <person name="Lecocq T."/>
            <person name="Poncet C."/>
            <person name="Jaffrelo L."/>
            <person name="Lampietro C."/>
            <person name="Guiguen Y."/>
        </authorList>
    </citation>
    <scope>NUCLEOTIDE SEQUENCE [LARGE SCALE GENOMIC DNA]</scope>
    <source>
        <tissue evidence="5">Blood</tissue>
    </source>
</reference>
<evidence type="ECO:0000256" key="3">
    <source>
        <dbReference type="SAM" id="Phobius"/>
    </source>
</evidence>
<gene>
    <name evidence="5" type="ORF">PFLUV_G00167310</name>
</gene>
<dbReference type="InterPro" id="IPR050488">
    <property type="entry name" value="Ig_Fc_receptor"/>
</dbReference>
<evidence type="ECO:0000259" key="4">
    <source>
        <dbReference type="PROSITE" id="PS50835"/>
    </source>
</evidence>